<dbReference type="EMBL" id="FNCY01000001">
    <property type="protein sequence ID" value="SDG66217.1"/>
    <property type="molecule type" value="Genomic_DNA"/>
</dbReference>
<gene>
    <name evidence="3" type="ORF">SAMN05660652_00390</name>
</gene>
<dbReference type="Proteomes" id="UP000198607">
    <property type="component" value="Unassembled WGS sequence"/>
</dbReference>
<name>A0A1G7W2Q0_9RHOO</name>
<dbReference type="AlphaFoldDB" id="A0A1G7W2Q0"/>
<dbReference type="RefSeq" id="WP_143009731.1">
    <property type="nucleotide sequence ID" value="NZ_FNCY01000001.1"/>
</dbReference>
<feature type="region of interest" description="Disordered" evidence="1">
    <location>
        <begin position="22"/>
        <end position="41"/>
    </location>
</feature>
<evidence type="ECO:0000256" key="2">
    <source>
        <dbReference type="SAM" id="SignalP"/>
    </source>
</evidence>
<feature type="chain" id="PRO_5011529081" evidence="2">
    <location>
        <begin position="19"/>
        <end position="108"/>
    </location>
</feature>
<evidence type="ECO:0000313" key="3">
    <source>
        <dbReference type="EMBL" id="SDG66217.1"/>
    </source>
</evidence>
<feature type="signal peptide" evidence="2">
    <location>
        <begin position="1"/>
        <end position="18"/>
    </location>
</feature>
<protein>
    <submittedName>
        <fullName evidence="3">Uncharacterized protein</fullName>
    </submittedName>
</protein>
<sequence length="108" mass="10701">MKTYLACSLVLVALAVQAQPANEVVQRSSSPTGLQIRDAGAATGGELGGKAGVASFADEKDAAASQQVGSSAVQIQGNTSVKANARNMNTSAQGLGNAARNEVGAIGK</sequence>
<reference evidence="3 4" key="1">
    <citation type="submission" date="2016-10" db="EMBL/GenBank/DDBJ databases">
        <authorList>
            <person name="de Groot N.N."/>
        </authorList>
    </citation>
    <scope>NUCLEOTIDE SEQUENCE [LARGE SCALE GENOMIC DNA]</scope>
    <source>
        <strain evidence="3 4">DSM 5885</strain>
    </source>
</reference>
<evidence type="ECO:0000256" key="1">
    <source>
        <dbReference type="SAM" id="MobiDB-lite"/>
    </source>
</evidence>
<evidence type="ECO:0000313" key="4">
    <source>
        <dbReference type="Proteomes" id="UP000198607"/>
    </source>
</evidence>
<organism evidence="3 4">
    <name type="scientific">Propionivibrio dicarboxylicus</name>
    <dbReference type="NCBI Taxonomy" id="83767"/>
    <lineage>
        <taxon>Bacteria</taxon>
        <taxon>Pseudomonadati</taxon>
        <taxon>Pseudomonadota</taxon>
        <taxon>Betaproteobacteria</taxon>
        <taxon>Rhodocyclales</taxon>
        <taxon>Rhodocyclaceae</taxon>
        <taxon>Propionivibrio</taxon>
    </lineage>
</organism>
<keyword evidence="4" id="KW-1185">Reference proteome</keyword>
<accession>A0A1G7W2Q0</accession>
<keyword evidence="2" id="KW-0732">Signal</keyword>
<proteinExistence type="predicted"/>